<feature type="region of interest" description="Disordered" evidence="1">
    <location>
        <begin position="161"/>
        <end position="201"/>
    </location>
</feature>
<evidence type="ECO:0000256" key="1">
    <source>
        <dbReference type="SAM" id="MobiDB-lite"/>
    </source>
</evidence>
<dbReference type="InterPro" id="IPR054465">
    <property type="entry name" value="Integrase_p58-like_C"/>
</dbReference>
<proteinExistence type="predicted"/>
<name>A0A8J5NAC6_HOMAM</name>
<evidence type="ECO:0000313" key="3">
    <source>
        <dbReference type="EMBL" id="KAG7176885.1"/>
    </source>
</evidence>
<dbReference type="AlphaFoldDB" id="A0A8J5NAC6"/>
<keyword evidence="4" id="KW-1185">Reference proteome</keyword>
<gene>
    <name evidence="3" type="ORF">Hamer_G000082</name>
</gene>
<dbReference type="EMBL" id="JAHLQT010002534">
    <property type="protein sequence ID" value="KAG7176885.1"/>
    <property type="molecule type" value="Genomic_DNA"/>
</dbReference>
<feature type="domain" description="Integrase p58-like C-terminal" evidence="2">
    <location>
        <begin position="118"/>
        <end position="150"/>
    </location>
</feature>
<protein>
    <recommendedName>
        <fullName evidence="2">Integrase p58-like C-terminal domain-containing protein</fullName>
    </recommendedName>
</protein>
<sequence>MVGRTLVDPCADEVPVIVANFSLRPKKIQQRVAVAGGLCQEVDQEQQPRTCKRSVVNQDLFARSSQCLEQLLLKYTNVFSAGDQNLGCTNLHEVQYLGLYNPLQKKGQSPKLQSPWEGPYTVVERLSDVTYRIRGRRKAQPKVVHVSRLWQYHGPGQYTWEDAEEQSPTTGEDQTGDPGRTQDCTDLENLTMARKRSTVPS</sequence>
<dbReference type="Pfam" id="PF22938">
    <property type="entry name" value="Integrase_p58_C"/>
    <property type="match status" value="1"/>
</dbReference>
<comment type="caution">
    <text evidence="3">The sequence shown here is derived from an EMBL/GenBank/DDBJ whole genome shotgun (WGS) entry which is preliminary data.</text>
</comment>
<evidence type="ECO:0000259" key="2">
    <source>
        <dbReference type="Pfam" id="PF22938"/>
    </source>
</evidence>
<organism evidence="3 4">
    <name type="scientific">Homarus americanus</name>
    <name type="common">American lobster</name>
    <dbReference type="NCBI Taxonomy" id="6706"/>
    <lineage>
        <taxon>Eukaryota</taxon>
        <taxon>Metazoa</taxon>
        <taxon>Ecdysozoa</taxon>
        <taxon>Arthropoda</taxon>
        <taxon>Crustacea</taxon>
        <taxon>Multicrustacea</taxon>
        <taxon>Malacostraca</taxon>
        <taxon>Eumalacostraca</taxon>
        <taxon>Eucarida</taxon>
        <taxon>Decapoda</taxon>
        <taxon>Pleocyemata</taxon>
        <taxon>Astacidea</taxon>
        <taxon>Nephropoidea</taxon>
        <taxon>Nephropidae</taxon>
        <taxon>Homarus</taxon>
    </lineage>
</organism>
<accession>A0A8J5NAC6</accession>
<dbReference type="Proteomes" id="UP000747542">
    <property type="component" value="Unassembled WGS sequence"/>
</dbReference>
<reference evidence="3" key="1">
    <citation type="journal article" date="2021" name="Sci. Adv.">
        <title>The American lobster genome reveals insights on longevity, neural, and immune adaptations.</title>
        <authorList>
            <person name="Polinski J.M."/>
            <person name="Zimin A.V."/>
            <person name="Clark K.F."/>
            <person name="Kohn A.B."/>
            <person name="Sadowski N."/>
            <person name="Timp W."/>
            <person name="Ptitsyn A."/>
            <person name="Khanna P."/>
            <person name="Romanova D.Y."/>
            <person name="Williams P."/>
            <person name="Greenwood S.J."/>
            <person name="Moroz L.L."/>
            <person name="Walt D.R."/>
            <person name="Bodnar A.G."/>
        </authorList>
    </citation>
    <scope>NUCLEOTIDE SEQUENCE</scope>
    <source>
        <strain evidence="3">GMGI-L3</strain>
    </source>
</reference>
<evidence type="ECO:0000313" key="4">
    <source>
        <dbReference type="Proteomes" id="UP000747542"/>
    </source>
</evidence>